<dbReference type="GO" id="GO:0006396">
    <property type="term" value="P:RNA processing"/>
    <property type="evidence" value="ECO:0007669"/>
    <property type="project" value="InterPro"/>
</dbReference>
<dbReference type="KEGG" id="rter:IDM49_06500"/>
<feature type="domain" description="tRNA/rRNA methyltransferase SpoU type" evidence="3">
    <location>
        <begin position="142"/>
        <end position="283"/>
    </location>
</feature>
<dbReference type="InterPro" id="IPR029064">
    <property type="entry name" value="Ribosomal_eL30-like_sf"/>
</dbReference>
<dbReference type="EMBL" id="CP061539">
    <property type="protein sequence ID" value="QNV36922.1"/>
    <property type="molecule type" value="Genomic_DNA"/>
</dbReference>
<accession>A0A7H2BB76</accession>
<organism evidence="4 5">
    <name type="scientific">Rothia terrae</name>
    <dbReference type="NCBI Taxonomy" id="396015"/>
    <lineage>
        <taxon>Bacteria</taxon>
        <taxon>Bacillati</taxon>
        <taxon>Actinomycetota</taxon>
        <taxon>Actinomycetes</taxon>
        <taxon>Micrococcales</taxon>
        <taxon>Micrococcaceae</taxon>
        <taxon>Rothia</taxon>
    </lineage>
</organism>
<protein>
    <submittedName>
        <fullName evidence="4">RNA methyltransferase</fullName>
    </submittedName>
</protein>
<dbReference type="InterPro" id="IPR001537">
    <property type="entry name" value="SpoU_MeTrfase"/>
</dbReference>
<dbReference type="SUPFAM" id="SSF75217">
    <property type="entry name" value="alpha/beta knot"/>
    <property type="match status" value="1"/>
</dbReference>
<dbReference type="SUPFAM" id="SSF55315">
    <property type="entry name" value="L30e-like"/>
    <property type="match status" value="1"/>
</dbReference>
<dbReference type="GO" id="GO:0008173">
    <property type="term" value="F:RNA methyltransferase activity"/>
    <property type="evidence" value="ECO:0007669"/>
    <property type="project" value="InterPro"/>
</dbReference>
<dbReference type="Proteomes" id="UP000516404">
    <property type="component" value="Chromosome"/>
</dbReference>
<sequence>MAKKQLTQEDLRQRSERVHALPNVHPLKNATPTDTRFFTSLTDVKLRITKESEWGIYIAESSKVIRRALTAGHLPHSFMMSEKWAEDLLDVLQQHPDTPAYVGTEEDLEAITGFHLHRGALAAMHRPTPTPLDDLTRNAQRIAILEDIVDHTNVGAIFRSAAALDVDVVLVTPRCADPLYRRSIRVSMGTVFQVPWARVDSWPDALEKLHEQGFTTAALALKDDSLTLSELSARKDEKLALILGTEGHGLSPKTLATTQHTVMIPMSHGVDSLNVAAASAVAFWETRPQQQQ</sequence>
<keyword evidence="1 4" id="KW-0489">Methyltransferase</keyword>
<dbReference type="Pfam" id="PF00588">
    <property type="entry name" value="SpoU_methylase"/>
    <property type="match status" value="1"/>
</dbReference>
<dbReference type="InterPro" id="IPR029026">
    <property type="entry name" value="tRNA_m1G_MTases_N"/>
</dbReference>
<evidence type="ECO:0000259" key="3">
    <source>
        <dbReference type="Pfam" id="PF00588"/>
    </source>
</evidence>
<dbReference type="CDD" id="cd18095">
    <property type="entry name" value="SpoU-like_rRNA-MTase"/>
    <property type="match status" value="1"/>
</dbReference>
<dbReference type="PANTHER" id="PTHR43191">
    <property type="entry name" value="RRNA METHYLTRANSFERASE 3"/>
    <property type="match status" value="1"/>
</dbReference>
<dbReference type="InterPro" id="IPR051259">
    <property type="entry name" value="rRNA_Methyltransferase"/>
</dbReference>
<dbReference type="GeneID" id="96623882"/>
<dbReference type="RefSeq" id="WP_190723931.1">
    <property type="nucleotide sequence ID" value="NZ_CP061539.1"/>
</dbReference>
<dbReference type="AlphaFoldDB" id="A0A7H2BB76"/>
<name>A0A7H2BB76_9MICC</name>
<proteinExistence type="predicted"/>
<dbReference type="GO" id="GO:0003723">
    <property type="term" value="F:RNA binding"/>
    <property type="evidence" value="ECO:0007669"/>
    <property type="project" value="InterPro"/>
</dbReference>
<evidence type="ECO:0000313" key="5">
    <source>
        <dbReference type="Proteomes" id="UP000516404"/>
    </source>
</evidence>
<evidence type="ECO:0000313" key="4">
    <source>
        <dbReference type="EMBL" id="QNV36922.1"/>
    </source>
</evidence>
<keyword evidence="2 4" id="KW-0808">Transferase</keyword>
<reference evidence="4 5" key="1">
    <citation type="submission" date="2020-09" db="EMBL/GenBank/DDBJ databases">
        <title>Investigation of environmental microbes.</title>
        <authorList>
            <person name="Ou Y."/>
            <person name="Kang Q."/>
        </authorList>
    </citation>
    <scope>NUCLEOTIDE SEQUENCE [LARGE SCALE GENOMIC DNA]</scope>
    <source>
        <strain evidence="4 5">KJZ-14</strain>
    </source>
</reference>
<gene>
    <name evidence="4" type="ORF">IDM49_06500</name>
</gene>
<dbReference type="Gene3D" id="3.40.1280.10">
    <property type="match status" value="1"/>
</dbReference>
<dbReference type="GO" id="GO:0032259">
    <property type="term" value="P:methylation"/>
    <property type="evidence" value="ECO:0007669"/>
    <property type="project" value="UniProtKB-KW"/>
</dbReference>
<evidence type="ECO:0000256" key="2">
    <source>
        <dbReference type="ARBA" id="ARBA00022679"/>
    </source>
</evidence>
<keyword evidence="5" id="KW-1185">Reference proteome</keyword>
<dbReference type="PANTHER" id="PTHR43191:SF12">
    <property type="entry name" value="RRNA METHYLASE"/>
    <property type="match status" value="1"/>
</dbReference>
<dbReference type="InterPro" id="IPR029028">
    <property type="entry name" value="Alpha/beta_knot_MTases"/>
</dbReference>
<evidence type="ECO:0000256" key="1">
    <source>
        <dbReference type="ARBA" id="ARBA00022603"/>
    </source>
</evidence>